<feature type="binding site" evidence="10">
    <location>
        <position position="42"/>
    </location>
    <ligand>
        <name>Fe cation</name>
        <dbReference type="ChEBI" id="CHEBI:24875"/>
    </ligand>
</feature>
<keyword evidence="6 9" id="KW-0479">Metal-binding</keyword>
<dbReference type="PROSITE" id="PS50903">
    <property type="entry name" value="RUBREDOXIN_LIKE"/>
    <property type="match status" value="1"/>
</dbReference>
<feature type="binding site" evidence="10">
    <location>
        <position position="39"/>
    </location>
    <ligand>
        <name>Fe cation</name>
        <dbReference type="ChEBI" id="CHEBI:24875"/>
    </ligand>
</feature>
<evidence type="ECO:0000313" key="13">
    <source>
        <dbReference type="Proteomes" id="UP000284021"/>
    </source>
</evidence>
<proteinExistence type="inferred from homology"/>
<dbReference type="InterPro" id="IPR024934">
    <property type="entry name" value="Rubredoxin-like_dom"/>
</dbReference>
<dbReference type="GO" id="GO:0043448">
    <property type="term" value="P:alkane catabolic process"/>
    <property type="evidence" value="ECO:0007669"/>
    <property type="project" value="UniProtKB-UniPathway"/>
</dbReference>
<dbReference type="AlphaFoldDB" id="A0A418XJE8"/>
<dbReference type="GO" id="GO:0009055">
    <property type="term" value="F:electron transfer activity"/>
    <property type="evidence" value="ECO:0007669"/>
    <property type="project" value="InterPro"/>
</dbReference>
<name>A0A418XJE8_9PSED</name>
<dbReference type="RefSeq" id="WP_119952916.1">
    <property type="nucleotide sequence ID" value="NZ_QYUR01000002.1"/>
</dbReference>
<feature type="binding site" evidence="10">
    <location>
        <position position="6"/>
    </location>
    <ligand>
        <name>Fe cation</name>
        <dbReference type="ChEBI" id="CHEBI:24875"/>
    </ligand>
</feature>
<reference evidence="12 13" key="1">
    <citation type="submission" date="2018-09" db="EMBL/GenBank/DDBJ databases">
        <authorList>
            <person name="Zhu H."/>
        </authorList>
    </citation>
    <scope>NUCLEOTIDE SEQUENCE [LARGE SCALE GENOMIC DNA]</scope>
    <source>
        <strain evidence="12 13">K1S02-6</strain>
    </source>
</reference>
<dbReference type="OrthoDB" id="9800607at2"/>
<dbReference type="EMBL" id="QYUR01000002">
    <property type="protein sequence ID" value="RJG12590.1"/>
    <property type="molecule type" value="Genomic_DNA"/>
</dbReference>
<dbReference type="PRINTS" id="PR00163">
    <property type="entry name" value="RUBREDOXIN"/>
</dbReference>
<comment type="cofactor">
    <cofactor evidence="9 10">
        <name>Fe(3+)</name>
        <dbReference type="ChEBI" id="CHEBI:29034"/>
    </cofactor>
    <text evidence="9 10">Binds 1 Fe(3+) ion per subunit.</text>
</comment>
<evidence type="ECO:0000313" key="12">
    <source>
        <dbReference type="EMBL" id="RJG12590.1"/>
    </source>
</evidence>
<evidence type="ECO:0000256" key="10">
    <source>
        <dbReference type="PIRSR" id="PIRSR000071-1"/>
    </source>
</evidence>
<keyword evidence="7 9" id="KW-0249">Electron transport</keyword>
<evidence type="ECO:0000256" key="8">
    <source>
        <dbReference type="ARBA" id="ARBA00023004"/>
    </source>
</evidence>
<dbReference type="GO" id="GO:0005737">
    <property type="term" value="C:cytoplasm"/>
    <property type="evidence" value="ECO:0007669"/>
    <property type="project" value="UniProtKB-SubCell"/>
</dbReference>
<evidence type="ECO:0000256" key="2">
    <source>
        <dbReference type="ARBA" id="ARBA00004496"/>
    </source>
</evidence>
<evidence type="ECO:0000256" key="9">
    <source>
        <dbReference type="PIRNR" id="PIRNR000071"/>
    </source>
</evidence>
<dbReference type="FunFam" id="2.20.28.10:FF:000001">
    <property type="entry name" value="Rubredoxin"/>
    <property type="match status" value="1"/>
</dbReference>
<sequence length="54" mass="5965">MKTWICVVCGLIYDEAKGWPDEGIPAGTAWADVADDWLCPDCGVSKGDFEMREI</sequence>
<protein>
    <recommendedName>
        <fullName evidence="9">Rubredoxin</fullName>
    </recommendedName>
</protein>
<dbReference type="UniPathway" id="UPA00191"/>
<dbReference type="InterPro" id="IPR024922">
    <property type="entry name" value="Rubredoxin"/>
</dbReference>
<keyword evidence="8 9" id="KW-0408">Iron</keyword>
<dbReference type="PANTHER" id="PTHR47627">
    <property type="entry name" value="RUBREDOXIN"/>
    <property type="match status" value="1"/>
</dbReference>
<dbReference type="GO" id="GO:0005506">
    <property type="term" value="F:iron ion binding"/>
    <property type="evidence" value="ECO:0007669"/>
    <property type="project" value="InterPro"/>
</dbReference>
<comment type="similarity">
    <text evidence="4 9">Belongs to the rubredoxin family.</text>
</comment>
<organism evidence="12 13">
    <name type="scientific">Pseudomonas cavernicola</name>
    <dbReference type="NCBI Taxonomy" id="2320866"/>
    <lineage>
        <taxon>Bacteria</taxon>
        <taxon>Pseudomonadati</taxon>
        <taxon>Pseudomonadota</taxon>
        <taxon>Gammaproteobacteria</taxon>
        <taxon>Pseudomonadales</taxon>
        <taxon>Pseudomonadaceae</taxon>
        <taxon>Pseudomonas</taxon>
    </lineage>
</organism>
<dbReference type="SUPFAM" id="SSF57802">
    <property type="entry name" value="Rubredoxin-like"/>
    <property type="match status" value="1"/>
</dbReference>
<dbReference type="PIRSF" id="PIRSF000071">
    <property type="entry name" value="Rubredoxin"/>
    <property type="match status" value="1"/>
</dbReference>
<accession>A0A418XJE8</accession>
<feature type="binding site" evidence="10">
    <location>
        <position position="9"/>
    </location>
    <ligand>
        <name>Fe cation</name>
        <dbReference type="ChEBI" id="CHEBI:24875"/>
    </ligand>
</feature>
<comment type="subcellular location">
    <subcellularLocation>
        <location evidence="2">Cytoplasm</location>
    </subcellularLocation>
</comment>
<evidence type="ECO:0000256" key="5">
    <source>
        <dbReference type="ARBA" id="ARBA00022448"/>
    </source>
</evidence>
<comment type="caution">
    <text evidence="12">The sequence shown here is derived from an EMBL/GenBank/DDBJ whole genome shotgun (WGS) entry which is preliminary data.</text>
</comment>
<dbReference type="InterPro" id="IPR050526">
    <property type="entry name" value="Rubredoxin_ET"/>
</dbReference>
<evidence type="ECO:0000256" key="3">
    <source>
        <dbReference type="ARBA" id="ARBA00004933"/>
    </source>
</evidence>
<dbReference type="Proteomes" id="UP000284021">
    <property type="component" value="Unassembled WGS sequence"/>
</dbReference>
<dbReference type="PANTHER" id="PTHR47627:SF1">
    <property type="entry name" value="RUBREDOXIN-1-RELATED"/>
    <property type="match status" value="1"/>
</dbReference>
<dbReference type="Gene3D" id="2.20.28.10">
    <property type="match status" value="1"/>
</dbReference>
<dbReference type="InterPro" id="IPR024935">
    <property type="entry name" value="Rubredoxin_dom"/>
</dbReference>
<evidence type="ECO:0000256" key="1">
    <source>
        <dbReference type="ARBA" id="ARBA00002792"/>
    </source>
</evidence>
<evidence type="ECO:0000259" key="11">
    <source>
        <dbReference type="PROSITE" id="PS50903"/>
    </source>
</evidence>
<feature type="domain" description="Rubredoxin-like" evidence="11">
    <location>
        <begin position="1"/>
        <end position="52"/>
    </location>
</feature>
<dbReference type="CDD" id="cd00730">
    <property type="entry name" value="rubredoxin"/>
    <property type="match status" value="1"/>
</dbReference>
<gene>
    <name evidence="12" type="ORF">D3879_04685</name>
</gene>
<comment type="pathway">
    <text evidence="3">Hydrocarbon metabolism; alkane degradation.</text>
</comment>
<dbReference type="PROSITE" id="PS00202">
    <property type="entry name" value="RUBREDOXIN"/>
    <property type="match status" value="1"/>
</dbReference>
<keyword evidence="5 9" id="KW-0813">Transport</keyword>
<dbReference type="InterPro" id="IPR018527">
    <property type="entry name" value="Rubredoxin_Fe_BS"/>
</dbReference>
<comment type="function">
    <text evidence="1">Involved in the hydrocarbon hydroxylating system, which transfers electrons from NADH to rubredoxin reductase and then through rubredoxin to alkane 1 monooxygenase.</text>
</comment>
<keyword evidence="13" id="KW-1185">Reference proteome</keyword>
<evidence type="ECO:0000256" key="6">
    <source>
        <dbReference type="ARBA" id="ARBA00022723"/>
    </source>
</evidence>
<evidence type="ECO:0000256" key="4">
    <source>
        <dbReference type="ARBA" id="ARBA00005337"/>
    </source>
</evidence>
<dbReference type="Pfam" id="PF00301">
    <property type="entry name" value="Rubredoxin"/>
    <property type="match status" value="1"/>
</dbReference>
<evidence type="ECO:0000256" key="7">
    <source>
        <dbReference type="ARBA" id="ARBA00022982"/>
    </source>
</evidence>